<dbReference type="PROSITE" id="PS50011">
    <property type="entry name" value="PROTEIN_KINASE_DOM"/>
    <property type="match status" value="1"/>
</dbReference>
<dbReference type="CDD" id="cd00082">
    <property type="entry name" value="HisKA"/>
    <property type="match status" value="1"/>
</dbReference>
<feature type="coiled-coil region" evidence="6">
    <location>
        <begin position="1490"/>
        <end position="1531"/>
    </location>
</feature>
<evidence type="ECO:0000256" key="2">
    <source>
        <dbReference type="ARBA" id="ARBA00012438"/>
    </source>
</evidence>
<keyword evidence="6" id="KW-0175">Coiled coil</keyword>
<comment type="catalytic activity">
    <reaction evidence="1">
        <text>ATP + protein L-histidine = ADP + protein N-phospho-L-histidine.</text>
        <dbReference type="EC" id="2.7.13.3"/>
    </reaction>
</comment>
<keyword evidence="5" id="KW-0902">Two-component regulatory system</keyword>
<dbReference type="GO" id="GO:0000155">
    <property type="term" value="F:phosphorelay sensor kinase activity"/>
    <property type="evidence" value="ECO:0007669"/>
    <property type="project" value="InterPro"/>
</dbReference>
<evidence type="ECO:0000256" key="4">
    <source>
        <dbReference type="ARBA" id="ARBA00022777"/>
    </source>
</evidence>
<dbReference type="SUPFAM" id="SSF55781">
    <property type="entry name" value="GAF domain-like"/>
    <property type="match status" value="1"/>
</dbReference>
<dbReference type="SMART" id="SM00388">
    <property type="entry name" value="HisKA"/>
    <property type="match status" value="1"/>
</dbReference>
<dbReference type="SUPFAM" id="SSF52540">
    <property type="entry name" value="P-loop containing nucleoside triphosphate hydrolases"/>
    <property type="match status" value="1"/>
</dbReference>
<evidence type="ECO:0000256" key="3">
    <source>
        <dbReference type="ARBA" id="ARBA00022553"/>
    </source>
</evidence>
<dbReference type="InterPro" id="IPR029016">
    <property type="entry name" value="GAF-like_dom_sf"/>
</dbReference>
<dbReference type="CDD" id="cd14014">
    <property type="entry name" value="STKc_PknB_like"/>
    <property type="match status" value="1"/>
</dbReference>
<dbReference type="Gene3D" id="3.40.50.300">
    <property type="entry name" value="P-loop containing nucleotide triphosphate hydrolases"/>
    <property type="match status" value="1"/>
</dbReference>
<dbReference type="Gene3D" id="1.10.510.10">
    <property type="entry name" value="Transferase(Phosphotransferase) domain 1"/>
    <property type="match status" value="1"/>
</dbReference>
<dbReference type="EC" id="2.7.13.3" evidence="2"/>
<dbReference type="Gene3D" id="3.30.450.40">
    <property type="match status" value="1"/>
</dbReference>
<dbReference type="InterPro" id="IPR036097">
    <property type="entry name" value="HisK_dim/P_sf"/>
</dbReference>
<dbReference type="Gene3D" id="1.25.40.10">
    <property type="entry name" value="Tetratricopeptide repeat domain"/>
    <property type="match status" value="1"/>
</dbReference>
<dbReference type="SMART" id="SM00387">
    <property type="entry name" value="HATPase_c"/>
    <property type="match status" value="1"/>
</dbReference>
<evidence type="ECO:0000313" key="9">
    <source>
        <dbReference type="EMBL" id="OEJ74542.1"/>
    </source>
</evidence>
<dbReference type="PANTHER" id="PTHR43642:SF1">
    <property type="entry name" value="HYBRID SIGNAL TRANSDUCTION HISTIDINE KINASE G"/>
    <property type="match status" value="1"/>
</dbReference>
<dbReference type="SUPFAM" id="SSF55874">
    <property type="entry name" value="ATPase domain of HSP90 chaperone/DNA topoisomerase II/histidine kinase"/>
    <property type="match status" value="1"/>
</dbReference>
<dbReference type="Gene3D" id="3.30.565.10">
    <property type="entry name" value="Histidine kinase-like ATPase, C-terminal domain"/>
    <property type="match status" value="1"/>
</dbReference>
<dbReference type="GO" id="GO:0004674">
    <property type="term" value="F:protein serine/threonine kinase activity"/>
    <property type="evidence" value="ECO:0007669"/>
    <property type="project" value="UniProtKB-KW"/>
</dbReference>
<evidence type="ECO:0000256" key="1">
    <source>
        <dbReference type="ARBA" id="ARBA00000085"/>
    </source>
</evidence>
<protein>
    <recommendedName>
        <fullName evidence="2">histidine kinase</fullName>
        <ecNumber evidence="2">2.7.13.3</ecNumber>
    </recommendedName>
</protein>
<dbReference type="InterPro" id="IPR003594">
    <property type="entry name" value="HATPase_dom"/>
</dbReference>
<gene>
    <name evidence="9" type="ORF">BH720_14975</name>
</gene>
<dbReference type="InterPro" id="IPR041664">
    <property type="entry name" value="AAA_16"/>
</dbReference>
<dbReference type="PROSITE" id="PS50109">
    <property type="entry name" value="HIS_KIN"/>
    <property type="match status" value="1"/>
</dbReference>
<dbReference type="InterPro" id="IPR003661">
    <property type="entry name" value="HisK_dim/P_dom"/>
</dbReference>
<dbReference type="STRING" id="1781255.BH720_14975"/>
<evidence type="ECO:0000256" key="6">
    <source>
        <dbReference type="SAM" id="Coils"/>
    </source>
</evidence>
<reference evidence="9" key="1">
    <citation type="submission" date="2016-09" db="EMBL/GenBank/DDBJ databases">
        <title>Draft genome of thermotolerant cyanobacterium Desertifilum sp. strain IPPAS B-1220.</title>
        <authorList>
            <person name="Sinetova M.A."/>
            <person name="Bolakhan K."/>
            <person name="Zayadan B.K."/>
            <person name="Mironov K.S."/>
            <person name="Ustinova V."/>
            <person name="Kupriyanova E.V."/>
            <person name="Sidorov R.A."/>
            <person name="Skrypnik A.N."/>
            <person name="Gogoleva N.E."/>
            <person name="Gogolev Y.V."/>
            <person name="Los D.A."/>
        </authorList>
    </citation>
    <scope>NUCLEOTIDE SEQUENCE [LARGE SCALE GENOMIC DNA]</scope>
    <source>
        <strain evidence="9">IPPAS B-1220</strain>
    </source>
</reference>
<feature type="domain" description="Protein kinase" evidence="7">
    <location>
        <begin position="7"/>
        <end position="270"/>
    </location>
</feature>
<evidence type="ECO:0000259" key="8">
    <source>
        <dbReference type="PROSITE" id="PS50109"/>
    </source>
</evidence>
<organism evidence="9">
    <name type="scientific">Desertifilum tharense IPPAS B-1220</name>
    <dbReference type="NCBI Taxonomy" id="1781255"/>
    <lineage>
        <taxon>Bacteria</taxon>
        <taxon>Bacillati</taxon>
        <taxon>Cyanobacteriota</taxon>
        <taxon>Cyanophyceae</taxon>
        <taxon>Desertifilales</taxon>
        <taxon>Desertifilaceae</taxon>
        <taxon>Desertifilum</taxon>
    </lineage>
</organism>
<dbReference type="Pfam" id="PF01590">
    <property type="entry name" value="GAF"/>
    <property type="match status" value="1"/>
</dbReference>
<dbReference type="Gene3D" id="3.30.200.20">
    <property type="entry name" value="Phosphorylase Kinase, domain 1"/>
    <property type="match status" value="1"/>
</dbReference>
<dbReference type="Pfam" id="PF00512">
    <property type="entry name" value="HisKA"/>
    <property type="match status" value="1"/>
</dbReference>
<dbReference type="InterPro" id="IPR019734">
    <property type="entry name" value="TPR_rpt"/>
</dbReference>
<dbReference type="Pfam" id="PF02518">
    <property type="entry name" value="HATPase_c"/>
    <property type="match status" value="1"/>
</dbReference>
<dbReference type="InterPro" id="IPR027417">
    <property type="entry name" value="P-loop_NTPase"/>
</dbReference>
<dbReference type="SUPFAM" id="SSF47384">
    <property type="entry name" value="Homodimeric domain of signal transducing histidine kinase"/>
    <property type="match status" value="1"/>
</dbReference>
<dbReference type="SMART" id="SM00065">
    <property type="entry name" value="GAF"/>
    <property type="match status" value="1"/>
</dbReference>
<dbReference type="Gene3D" id="1.10.287.130">
    <property type="match status" value="1"/>
</dbReference>
<evidence type="ECO:0000259" key="7">
    <source>
        <dbReference type="PROSITE" id="PS50011"/>
    </source>
</evidence>
<dbReference type="Pfam" id="PF00069">
    <property type="entry name" value="Pkinase"/>
    <property type="match status" value="1"/>
</dbReference>
<dbReference type="InterPro" id="IPR011990">
    <property type="entry name" value="TPR-like_helical_dom_sf"/>
</dbReference>
<dbReference type="GO" id="GO:0005524">
    <property type="term" value="F:ATP binding"/>
    <property type="evidence" value="ECO:0007669"/>
    <property type="project" value="InterPro"/>
</dbReference>
<keyword evidence="4 9" id="KW-0808">Transferase</keyword>
<feature type="domain" description="Histidine kinase" evidence="8">
    <location>
        <begin position="1540"/>
        <end position="1795"/>
    </location>
</feature>
<keyword evidence="3" id="KW-0597">Phosphoprotein</keyword>
<dbReference type="Pfam" id="PF13191">
    <property type="entry name" value="AAA_16"/>
    <property type="match status" value="1"/>
</dbReference>
<dbReference type="InterPro" id="IPR011009">
    <property type="entry name" value="Kinase-like_dom_sf"/>
</dbReference>
<dbReference type="OrthoDB" id="517727at2"/>
<dbReference type="SMART" id="SM00028">
    <property type="entry name" value="TPR"/>
    <property type="match status" value="3"/>
</dbReference>
<keyword evidence="4 9" id="KW-0418">Kinase</keyword>
<proteinExistence type="predicted"/>
<evidence type="ECO:0000256" key="5">
    <source>
        <dbReference type="ARBA" id="ARBA00023012"/>
    </source>
</evidence>
<dbReference type="EMBL" id="MJGC01000066">
    <property type="protein sequence ID" value="OEJ74542.1"/>
    <property type="molecule type" value="Genomic_DNA"/>
</dbReference>
<dbReference type="InterPro" id="IPR005467">
    <property type="entry name" value="His_kinase_dom"/>
</dbReference>
<dbReference type="Pfam" id="PF25503">
    <property type="entry name" value="TPR_CHK1"/>
    <property type="match status" value="1"/>
</dbReference>
<sequence>MIDFPGYQILAKIYESSNSLVYRGHRESDNLPVILKILHEDYPPPEKLTRYKQEFEITRSLNLPGVVKAYGLQNYQNTLAMILEDFGGESLRILMSSQKFTFLGFLTLAIKITESLGELHSANVIHKDINPSNVVVNPLTGQVKLIDFSISSILTRETPTLTNPSVLEGTLAYMSPEQTGRMNRTLDYRTDFYSLGVTFYEILTHQLPFTATDPMELVHCHIAKQPVPPHLVNPDVPKVISEIVMKLLAKAAEDRYQSAYGLKADLENCLNQLQVTGYIADFALGSQDIADKFQIPQKLYGREREVETLLEAFERVSQGTTEIMLVAGYSGVGKSALVQEIYKPITRKYGYFVSGKFDQLQRSIPYSAIVSAFSELVRLLLTETETQLEAWRQKLTHALGPNGQIIIDVIPEVEWIIGPQLPVAELGPTETQNRFNQVFQNFIRVFCQPEHPLAIFLDDLQWADSATLKLIDLIVTDPQIKHLFLIGAYRDNEVSSTHPLTIVIDSLVQENVTVNQISLVPLKLEKVTQLIADTLHSDRECIKPLAELTLRKTEGNPFFVNEFLKTLYQENLLTFTTPQSGGIGRWQWDIAQIEAIAITDNVVDLMIRKLRKLPEATQQVLRLVACLGNQFDLNTLSLIYEKESFETFQDLLPAIQIGLIQATSELEATEAEAINSPLLILNYKFLHDRVQQAAYTLIDDDRKKVVHLRIGRLLLASTPVEYRSERIFELIDHLNIGRSLIQDRGELLELATLNLEAAKKAKDATAYVAAREYLTAAMEGLGPEIWQESYDLALALHKERAEIEHLNSNFEESEQFIQITLEQVHSLLEKTEIYNLLLIQYTLQGKSEEAIAAAKTALSLLGLEIPETDIGAAIGTELAEAKSNLGDLPISELYHKPEMASPENKIALKLLNNLLPSAYFRSAELWTLVALKAVNLSLKYGDAPESAPCYGTYGILLTSIFGDYKSAYEFGVVSLKLSEKWRRLDLKCKVCSTLANALNFWFKPLKESNYLNNEGYQAGLDSGDLQFAGYILNYKATNFFFQGRNLSQILSELPGYLQFTQKSKNQMATDTIQGLEFILLNLRKLTEHKLAFSTETLDDAVFQSNCEQNQNFYSLCIYQILKLQILYLYGEFQEALKLVETIEKNLQFVTGIFVSTEFNFYNSLLLAALYPTATAEEQQRYLEKIESNQKSLKIWAENSAENFLHKLLFVEAEVARALGQFETALDLYEQAISTARENDFIQHEALINERVALFWVERNKPKYVKVHIRDAYFGYQRWGAIRKTEELETQYPQFCSPSRSPIRLPGQDIVSVIHTSTGSRSEVLDLGTVMKASQAISSEIVLDKLLSSLMRILIENAGAQKGFLLLPKEEGLQIAAQASVTQEQVVIRDSALKEAGEDLPIAIIHYVERTLTDVVLGHAANDGRFSSDSYVVNQQLKSILCTPIVNHGQLIGILYLENNLIVGAFTPERLEVLRLLSSQTAISLENALLYASMEQKVQQRTQELNDKNERLSKALQELRKTQAQLIQTEKMSGLGQMVAGIAHEINNPISFIYGNIEHANNYIQDIFNLLRAYQQEVPQPSAQIQTIIDRIDLDFLIEDLQNLLESMQVGAERIRNIILSLRNFSRLDEASMKPVDIHSGIDSTVMLLQPRLRAEGDRTEIEIRREYSELPKITCYASQLNQVFMNILTNAIDAIDEVRKQASDRSFDPIITIRTEALDDRHIKIQIIDNGPGMPEDVQKRIFDPFFTTKPVGSGTGLGLSISYSIIVDSHGGQLSCASLPGQGSEFIIQIPKQPQLLNSVQPKAIN</sequence>
<dbReference type="InterPro" id="IPR000719">
    <property type="entry name" value="Prot_kinase_dom"/>
</dbReference>
<dbReference type="SUPFAM" id="SSF56112">
    <property type="entry name" value="Protein kinase-like (PK-like)"/>
    <property type="match status" value="1"/>
</dbReference>
<keyword evidence="9" id="KW-0723">Serine/threonine-protein kinase</keyword>
<dbReference type="InterPro" id="IPR036890">
    <property type="entry name" value="HATPase_C_sf"/>
</dbReference>
<dbReference type="InterPro" id="IPR003018">
    <property type="entry name" value="GAF"/>
</dbReference>
<comment type="caution">
    <text evidence="9">The sequence shown here is derived from an EMBL/GenBank/DDBJ whole genome shotgun (WGS) entry which is preliminary data.</text>
</comment>
<dbReference type="PRINTS" id="PR00344">
    <property type="entry name" value="BCTRLSENSOR"/>
</dbReference>
<dbReference type="PANTHER" id="PTHR43642">
    <property type="entry name" value="HYBRID SIGNAL TRANSDUCTION HISTIDINE KINASE G"/>
    <property type="match status" value="1"/>
</dbReference>
<dbReference type="InterPro" id="IPR004358">
    <property type="entry name" value="Sig_transdc_His_kin-like_C"/>
</dbReference>
<accession>A0A1E5QIQ5</accession>
<name>A0A1E5QIQ5_9CYAN</name>
<dbReference type="InterPro" id="IPR053159">
    <property type="entry name" value="Hybrid_Histidine_Kinase"/>
</dbReference>